<dbReference type="SUPFAM" id="SSF56601">
    <property type="entry name" value="beta-lactamase/transpeptidase-like"/>
    <property type="match status" value="1"/>
</dbReference>
<dbReference type="Gene3D" id="3.40.710.10">
    <property type="entry name" value="DD-peptidase/beta-lactamase superfamily"/>
    <property type="match status" value="1"/>
</dbReference>
<keyword evidence="8" id="KW-0472">Membrane</keyword>
<dbReference type="RefSeq" id="WP_065533101.1">
    <property type="nucleotide sequence ID" value="NZ_CP015408.2"/>
</dbReference>
<keyword evidence="5" id="KW-0133">Cell shape</keyword>
<reference evidence="12 13" key="1">
    <citation type="submission" date="2016-08" db="EMBL/GenBank/DDBJ databases">
        <title>Probiotic bacterium isolated from chicken gut.</title>
        <authorList>
            <person name="Levy J.L."/>
            <person name="Hassan H.M."/>
            <person name="Mendoza M.A."/>
        </authorList>
    </citation>
    <scope>NUCLEOTIDE SEQUENCE [LARGE SCALE GENOMIC DNA]</scope>
    <source>
        <strain evidence="12 13">P43</strain>
    </source>
</reference>
<dbReference type="Gene3D" id="3.90.1310.10">
    <property type="entry name" value="Penicillin-binding protein 2a (Domain 2)"/>
    <property type="match status" value="1"/>
</dbReference>
<evidence type="ECO:0000313" key="12">
    <source>
        <dbReference type="EMBL" id="OCX46928.1"/>
    </source>
</evidence>
<dbReference type="SUPFAM" id="SSF56519">
    <property type="entry name" value="Penicillin binding protein dimerisation domain"/>
    <property type="match status" value="1"/>
</dbReference>
<dbReference type="InterPro" id="IPR050515">
    <property type="entry name" value="Beta-lactam/transpept"/>
</dbReference>
<dbReference type="AlphaFoldDB" id="A0A1C2G5Z4"/>
<evidence type="ECO:0000256" key="9">
    <source>
        <dbReference type="ARBA" id="ARBA00023316"/>
    </source>
</evidence>
<dbReference type="GO" id="GO:0008658">
    <property type="term" value="F:penicillin binding"/>
    <property type="evidence" value="ECO:0007669"/>
    <property type="project" value="InterPro"/>
</dbReference>
<gene>
    <name evidence="12" type="ORF">BFD03_08085</name>
</gene>
<dbReference type="GO" id="GO:0009252">
    <property type="term" value="P:peptidoglycan biosynthetic process"/>
    <property type="evidence" value="ECO:0007669"/>
    <property type="project" value="UniProtKB-KW"/>
</dbReference>
<keyword evidence="4" id="KW-0812">Transmembrane</keyword>
<comment type="subcellular location">
    <subcellularLocation>
        <location evidence="1">Cell membrane</location>
        <topology evidence="1">Single-pass membrane protein</topology>
    </subcellularLocation>
</comment>
<feature type="domain" description="Penicillin-binding protein dimerisation" evidence="11">
    <location>
        <begin position="80"/>
        <end position="309"/>
    </location>
</feature>
<name>A0A1C2G5Z4_LIMRT</name>
<organism evidence="12 13">
    <name type="scientific">Limosilactobacillus reuteri</name>
    <name type="common">Lactobacillus reuteri</name>
    <dbReference type="NCBI Taxonomy" id="1598"/>
    <lineage>
        <taxon>Bacteria</taxon>
        <taxon>Bacillati</taxon>
        <taxon>Bacillota</taxon>
        <taxon>Bacilli</taxon>
        <taxon>Lactobacillales</taxon>
        <taxon>Lactobacillaceae</taxon>
        <taxon>Limosilactobacillus</taxon>
    </lineage>
</organism>
<keyword evidence="7" id="KW-1133">Transmembrane helix</keyword>
<evidence type="ECO:0000256" key="6">
    <source>
        <dbReference type="ARBA" id="ARBA00022984"/>
    </source>
</evidence>
<evidence type="ECO:0000256" key="4">
    <source>
        <dbReference type="ARBA" id="ARBA00022692"/>
    </source>
</evidence>
<dbReference type="InterPro" id="IPR012338">
    <property type="entry name" value="Beta-lactam/transpept-like"/>
</dbReference>
<dbReference type="Pfam" id="PF00905">
    <property type="entry name" value="Transpeptidase"/>
    <property type="match status" value="1"/>
</dbReference>
<evidence type="ECO:0000256" key="2">
    <source>
        <dbReference type="ARBA" id="ARBA00007171"/>
    </source>
</evidence>
<evidence type="ECO:0000256" key="5">
    <source>
        <dbReference type="ARBA" id="ARBA00022960"/>
    </source>
</evidence>
<keyword evidence="9" id="KW-0961">Cell wall biogenesis/degradation</keyword>
<dbReference type="InterPro" id="IPR001460">
    <property type="entry name" value="PCN-bd_Tpept"/>
</dbReference>
<evidence type="ECO:0000259" key="11">
    <source>
        <dbReference type="Pfam" id="PF03717"/>
    </source>
</evidence>
<dbReference type="EMBL" id="MCNS01000015">
    <property type="protein sequence ID" value="OCX46928.1"/>
    <property type="molecule type" value="Genomic_DNA"/>
</dbReference>
<feature type="domain" description="Penicillin-binding protein transpeptidase" evidence="10">
    <location>
        <begin position="358"/>
        <end position="684"/>
    </location>
</feature>
<proteinExistence type="inferred from homology"/>
<dbReference type="Proteomes" id="UP000095141">
    <property type="component" value="Unassembled WGS sequence"/>
</dbReference>
<evidence type="ECO:0000256" key="7">
    <source>
        <dbReference type="ARBA" id="ARBA00022989"/>
    </source>
</evidence>
<dbReference type="PANTHER" id="PTHR30627">
    <property type="entry name" value="PEPTIDOGLYCAN D,D-TRANSPEPTIDASE"/>
    <property type="match status" value="1"/>
</dbReference>
<dbReference type="GO" id="GO:0071555">
    <property type="term" value="P:cell wall organization"/>
    <property type="evidence" value="ECO:0007669"/>
    <property type="project" value="UniProtKB-KW"/>
</dbReference>
<comment type="caution">
    <text evidence="12">The sequence shown here is derived from an EMBL/GenBank/DDBJ whole genome shotgun (WGS) entry which is preliminary data.</text>
</comment>
<protein>
    <submittedName>
        <fullName evidence="12">Penicillin-binding protein</fullName>
    </submittedName>
</protein>
<sequence length="699" mass="76036">MKENYKTVKFFDRIMNLFGSRTKKRQNAQSIIPFRLNMLLWIVGILLLALTIRLFYLQVLQGTSFKAEVKRSDTTTQTNNVQRGMIYDSQGNVLVGNQTHQAITYTKGANVTTDQLYQIANRLGKYVSVSNKNSRLTDRNEEDYYLADKERLKSVLKHVKTSDADSEDTKYNKALEYLSKHPDSWELTDQQKNNARIYAAMSGAYSLSTTYIKETGVSAKELAAVGEHLNEMPGVKIGTSWTRNYPQGTDIQSLTGTVSTTGLPSDEVNSLLAQGYSRNDSVGQSYLEKQFQSTLAGSKSQTEVTTNGNDVTKEKTKYPGKKGDNLVLTINSKFQKQVQSILKNNYSAAGNQYSTGVYAVVMNPNTGAIYAMAGIDRDPATGKEIPDEIGAINHPITMGSVVKPAMVMGALMDGVITPTNNTLTDMPIKLAGTSSKGSWFNHGGSANMAINAATALEVSSNSYMMQLLMKEAGMKYTPNAQITMKPSIFAKARGYFNMFGLGVKTGIDLPGETSGYTGPADQKHIGSALDLSYGNYDGYTLIQLAQYMSTIANGGNRMRPYIVKEIRGTKANGQLGAVEYTTKPQVQLTIPASKADFDVVKQGLYQVVHGSNRYVTGKALASVKPSVSGKTGTAETYYKSHSTTTLSFAGFAPSDNPQVVVALAIPGASNSDGGANLTMAKQIFEAYWKTVQSPKGFGD</sequence>
<evidence type="ECO:0000256" key="1">
    <source>
        <dbReference type="ARBA" id="ARBA00004162"/>
    </source>
</evidence>
<evidence type="ECO:0000256" key="8">
    <source>
        <dbReference type="ARBA" id="ARBA00023136"/>
    </source>
</evidence>
<evidence type="ECO:0000313" key="13">
    <source>
        <dbReference type="Proteomes" id="UP000095141"/>
    </source>
</evidence>
<dbReference type="Pfam" id="PF03717">
    <property type="entry name" value="PBP_dimer"/>
    <property type="match status" value="1"/>
</dbReference>
<keyword evidence="3" id="KW-1003">Cell membrane</keyword>
<evidence type="ECO:0000259" key="10">
    <source>
        <dbReference type="Pfam" id="PF00905"/>
    </source>
</evidence>
<evidence type="ECO:0000256" key="3">
    <source>
        <dbReference type="ARBA" id="ARBA00022475"/>
    </source>
</evidence>
<accession>A0A1C2G5Z4</accession>
<dbReference type="InterPro" id="IPR036138">
    <property type="entry name" value="PBP_dimer_sf"/>
</dbReference>
<dbReference type="Gene3D" id="1.10.10.1230">
    <property type="entry name" value="Penicillin-binding protein, N-terminal non-catalytic domain, head sub-domain"/>
    <property type="match status" value="1"/>
</dbReference>
<dbReference type="GO" id="GO:0008360">
    <property type="term" value="P:regulation of cell shape"/>
    <property type="evidence" value="ECO:0007669"/>
    <property type="project" value="UniProtKB-KW"/>
</dbReference>
<dbReference type="PANTHER" id="PTHR30627:SF2">
    <property type="entry name" value="PEPTIDOGLYCAN D,D-TRANSPEPTIDASE MRDA"/>
    <property type="match status" value="1"/>
</dbReference>
<comment type="similarity">
    <text evidence="2">Belongs to the transpeptidase family.</text>
</comment>
<keyword evidence="6" id="KW-0573">Peptidoglycan synthesis</keyword>
<dbReference type="GO" id="GO:0071972">
    <property type="term" value="F:peptidoglycan L,D-transpeptidase activity"/>
    <property type="evidence" value="ECO:0007669"/>
    <property type="project" value="TreeGrafter"/>
</dbReference>
<dbReference type="InterPro" id="IPR005311">
    <property type="entry name" value="PBP_dimer"/>
</dbReference>
<dbReference type="GO" id="GO:0005886">
    <property type="term" value="C:plasma membrane"/>
    <property type="evidence" value="ECO:0007669"/>
    <property type="project" value="UniProtKB-SubCell"/>
</dbReference>